<name>A0A3S2VYH7_9BURK</name>
<feature type="transmembrane region" description="Helical" evidence="4">
    <location>
        <begin position="297"/>
        <end position="321"/>
    </location>
</feature>
<feature type="domain" description="Major facilitator superfamily (MFS) profile" evidence="5">
    <location>
        <begin position="207"/>
        <end position="391"/>
    </location>
</feature>
<feature type="transmembrane region" description="Helical" evidence="4">
    <location>
        <begin position="71"/>
        <end position="88"/>
    </location>
</feature>
<dbReference type="EMBL" id="SACT01000002">
    <property type="protein sequence ID" value="RVT52783.1"/>
    <property type="molecule type" value="Genomic_DNA"/>
</dbReference>
<dbReference type="Gene3D" id="1.20.1250.20">
    <property type="entry name" value="MFS general substrate transporter like domains"/>
    <property type="match status" value="1"/>
</dbReference>
<feature type="transmembrane region" description="Helical" evidence="4">
    <location>
        <begin position="361"/>
        <end position="382"/>
    </location>
</feature>
<evidence type="ECO:0000259" key="5">
    <source>
        <dbReference type="PROSITE" id="PS50850"/>
    </source>
</evidence>
<dbReference type="InterPro" id="IPR036259">
    <property type="entry name" value="MFS_trans_sf"/>
</dbReference>
<evidence type="ECO:0000256" key="4">
    <source>
        <dbReference type="SAM" id="Phobius"/>
    </source>
</evidence>
<protein>
    <submittedName>
        <fullName evidence="6">MFS transporter</fullName>
    </submittedName>
</protein>
<feature type="transmembrane region" description="Helical" evidence="4">
    <location>
        <begin position="268"/>
        <end position="291"/>
    </location>
</feature>
<reference evidence="6 7" key="1">
    <citation type="submission" date="2019-01" db="EMBL/GenBank/DDBJ databases">
        <authorList>
            <person name="Chen W.-M."/>
        </authorList>
    </citation>
    <scope>NUCLEOTIDE SEQUENCE [LARGE SCALE GENOMIC DNA]</scope>
    <source>
        <strain evidence="6 7">ICH-3</strain>
    </source>
</reference>
<evidence type="ECO:0000256" key="1">
    <source>
        <dbReference type="ARBA" id="ARBA00022692"/>
    </source>
</evidence>
<keyword evidence="7" id="KW-1185">Reference proteome</keyword>
<organism evidence="6 7">
    <name type="scientific">Rubrivivax albus</name>
    <dbReference type="NCBI Taxonomy" id="2499835"/>
    <lineage>
        <taxon>Bacteria</taxon>
        <taxon>Pseudomonadati</taxon>
        <taxon>Pseudomonadota</taxon>
        <taxon>Betaproteobacteria</taxon>
        <taxon>Burkholderiales</taxon>
        <taxon>Sphaerotilaceae</taxon>
        <taxon>Rubrivivax</taxon>
    </lineage>
</organism>
<dbReference type="GO" id="GO:0022857">
    <property type="term" value="F:transmembrane transporter activity"/>
    <property type="evidence" value="ECO:0007669"/>
    <property type="project" value="InterPro"/>
</dbReference>
<feature type="transmembrane region" description="Helical" evidence="4">
    <location>
        <begin position="40"/>
        <end position="59"/>
    </location>
</feature>
<dbReference type="PROSITE" id="PS50850">
    <property type="entry name" value="MFS"/>
    <property type="match status" value="1"/>
</dbReference>
<feature type="transmembrane region" description="Helical" evidence="4">
    <location>
        <begin position="161"/>
        <end position="181"/>
    </location>
</feature>
<evidence type="ECO:0000313" key="7">
    <source>
        <dbReference type="Proteomes" id="UP000288178"/>
    </source>
</evidence>
<dbReference type="Proteomes" id="UP000288178">
    <property type="component" value="Unassembled WGS sequence"/>
</dbReference>
<dbReference type="SUPFAM" id="SSF103473">
    <property type="entry name" value="MFS general substrate transporter"/>
    <property type="match status" value="1"/>
</dbReference>
<feature type="transmembrane region" description="Helical" evidence="4">
    <location>
        <begin position="130"/>
        <end position="149"/>
    </location>
</feature>
<gene>
    <name evidence="6" type="ORF">ENE75_10255</name>
</gene>
<proteinExistence type="predicted"/>
<evidence type="ECO:0000256" key="3">
    <source>
        <dbReference type="ARBA" id="ARBA00023136"/>
    </source>
</evidence>
<dbReference type="OrthoDB" id="8558006at2"/>
<feature type="transmembrane region" description="Helical" evidence="4">
    <location>
        <begin position="207"/>
        <end position="231"/>
    </location>
</feature>
<keyword evidence="2 4" id="KW-1133">Transmembrane helix</keyword>
<comment type="caution">
    <text evidence="6">The sequence shown here is derived from an EMBL/GenBank/DDBJ whole genome shotgun (WGS) entry which is preliminary data.</text>
</comment>
<dbReference type="RefSeq" id="WP_128198155.1">
    <property type="nucleotide sequence ID" value="NZ_SACT01000002.1"/>
</dbReference>
<dbReference type="PANTHER" id="PTHR23534">
    <property type="entry name" value="MFS PERMEASE"/>
    <property type="match status" value="1"/>
</dbReference>
<dbReference type="InterPro" id="IPR011701">
    <property type="entry name" value="MFS"/>
</dbReference>
<feature type="transmembrane region" description="Helical" evidence="4">
    <location>
        <begin position="333"/>
        <end position="355"/>
    </location>
</feature>
<keyword evidence="3 4" id="KW-0472">Membrane</keyword>
<dbReference type="PANTHER" id="PTHR23534:SF1">
    <property type="entry name" value="MAJOR FACILITATOR SUPERFAMILY PROTEIN"/>
    <property type="match status" value="1"/>
</dbReference>
<accession>A0A3S2VYH7</accession>
<evidence type="ECO:0000256" key="2">
    <source>
        <dbReference type="ARBA" id="ARBA00022989"/>
    </source>
</evidence>
<evidence type="ECO:0000313" key="6">
    <source>
        <dbReference type="EMBL" id="RVT52783.1"/>
    </source>
</evidence>
<dbReference type="Pfam" id="PF07690">
    <property type="entry name" value="MFS_1"/>
    <property type="match status" value="1"/>
</dbReference>
<keyword evidence="1 4" id="KW-0812">Transmembrane</keyword>
<sequence length="391" mass="41095">MNRPLFLLALCQALFLTNNVTFIAINGLVGLQLAPLGWMATLPVMGYVVGGALSAPWVARTQARLGRKRSFQIGLVVAALSAVGGAFAVWSGSFWGVVAATVVAGFYNANAQLYRFAGLELARPDYKEKAISLVMAGGVAGAFIGPNLASATKDWLDVPFAGAYVALVGVALLGLLLMSLIRFPEHRAPQPGDDRGRPLAEIARQPAFVVAVAAGALAYGVMNLLMAATPLAMQQCGLPFSDAALVLEWHVLGMFVPGFFTGHLIKRFGVLPVMAVGALLNFACVAIALSGVDLMQFLVALLLLGVGWNFLFTGATTLLTTTYRPEEKNRAQGAMDTCVFATMAVTSFASGALVTTQGWQLLNLGSLVPLVLVAGALGWLMLRQRQPAAAA</sequence>
<dbReference type="AlphaFoldDB" id="A0A3S2VYH7"/>
<dbReference type="InterPro" id="IPR020846">
    <property type="entry name" value="MFS_dom"/>
</dbReference>
<feature type="transmembrane region" description="Helical" evidence="4">
    <location>
        <begin position="243"/>
        <end position="261"/>
    </location>
</feature>
<feature type="transmembrane region" description="Helical" evidence="4">
    <location>
        <begin position="94"/>
        <end position="110"/>
    </location>
</feature>